<keyword evidence="2" id="KW-0812">Transmembrane</keyword>
<dbReference type="EMBL" id="CAJNOH010004742">
    <property type="protein sequence ID" value="CAF1378991.1"/>
    <property type="molecule type" value="Genomic_DNA"/>
</dbReference>
<feature type="transmembrane region" description="Helical" evidence="2">
    <location>
        <begin position="436"/>
        <end position="456"/>
    </location>
</feature>
<accession>A0A816BZ01</accession>
<sequence>MNTENFRFYIKVRTALNIEARTIHDELHTVFGDEASSYRTVARWAQWFREGREEIEDEERSGRPVTETTLDNIEEIRSIINDDPHVTIAELQEHTGLSYGTVHRILSDHLELRKITARYIPKQLMDYQRNERVRICKENLSKFTEGGWRLSDVITGDESWFFHQQTDRKVSNAAWVAKDDPPPTIIRRNKFAPKTLFCIFFKSTGPLLIHRVERGQTIDRHYYIENCLQPVIEEIKKQRPSSGTHAIKLHHDNGRAHVHQDVLDYLRSEKITIVQHPPNSPDLSPCDFCITETTNEDDLSSRSVRLGALQTGIPAIGTFAIGYYIDWRGFTDLCWIGLGLELISILIVMFIFKSINSNRNERIPLLISINENEFKELSSNTSNNFFQVCKVFHFNKRRTLTKSISLLLTLFSNIFYTLASSTFAPFCWTSKNIGNYSALAAISYAILSVLGMQALTHAGANDAIICLISHIFFFISSIWLAFARHNWELYAGLLISAFSGYQGSLTMSMMTKWLEPSERSNAFIFVTEINTIMTTFGTTFFTWVYARTVLNYRNLTLLLGAGLCIIPTILNLCLALITRKISEEDLPPLSETDVEPAPLRLPNNGPLHAGDATCVVIPSRSLTSSLRTPNVERSRSNSIDDNETEEVLDPSTNDLIIL</sequence>
<evidence type="ECO:0000313" key="5">
    <source>
        <dbReference type="Proteomes" id="UP000663870"/>
    </source>
</evidence>
<keyword evidence="2" id="KW-1133">Transmembrane helix</keyword>
<dbReference type="Proteomes" id="UP000663854">
    <property type="component" value="Unassembled WGS sequence"/>
</dbReference>
<dbReference type="EMBL" id="CAJNOL010006194">
    <property type="protein sequence ID" value="CAF1615251.1"/>
    <property type="molecule type" value="Genomic_DNA"/>
</dbReference>
<feature type="transmembrane region" description="Helical" evidence="2">
    <location>
        <begin position="557"/>
        <end position="577"/>
    </location>
</feature>
<comment type="caution">
    <text evidence="4">The sequence shown here is derived from an EMBL/GenBank/DDBJ whole genome shotgun (WGS) entry which is preliminary data.</text>
</comment>
<protein>
    <recommendedName>
        <fullName evidence="6">Transposase</fullName>
    </recommendedName>
</protein>
<dbReference type="InterPro" id="IPR036259">
    <property type="entry name" value="MFS_trans_sf"/>
</dbReference>
<name>A0A816BZ01_9BILA</name>
<evidence type="ECO:0000313" key="4">
    <source>
        <dbReference type="EMBL" id="CAF1615251.1"/>
    </source>
</evidence>
<feature type="region of interest" description="Disordered" evidence="1">
    <location>
        <begin position="626"/>
        <end position="645"/>
    </location>
</feature>
<feature type="transmembrane region" description="Helical" evidence="2">
    <location>
        <begin position="306"/>
        <end position="324"/>
    </location>
</feature>
<dbReference type="PANTHER" id="PTHR46060">
    <property type="entry name" value="MARINER MOS1 TRANSPOSASE-LIKE PROTEIN"/>
    <property type="match status" value="1"/>
</dbReference>
<organism evidence="4 5">
    <name type="scientific">Rotaria sordida</name>
    <dbReference type="NCBI Taxonomy" id="392033"/>
    <lineage>
        <taxon>Eukaryota</taxon>
        <taxon>Metazoa</taxon>
        <taxon>Spiralia</taxon>
        <taxon>Gnathifera</taxon>
        <taxon>Rotifera</taxon>
        <taxon>Eurotatoria</taxon>
        <taxon>Bdelloidea</taxon>
        <taxon>Philodinida</taxon>
        <taxon>Philodinidae</taxon>
        <taxon>Rotaria</taxon>
    </lineage>
</organism>
<evidence type="ECO:0000256" key="1">
    <source>
        <dbReference type="SAM" id="MobiDB-lite"/>
    </source>
</evidence>
<feature type="transmembrane region" description="Helical" evidence="2">
    <location>
        <begin position="489"/>
        <end position="510"/>
    </location>
</feature>
<feature type="transmembrane region" description="Helical" evidence="2">
    <location>
        <begin position="404"/>
        <end position="424"/>
    </location>
</feature>
<evidence type="ECO:0008006" key="6">
    <source>
        <dbReference type="Google" id="ProtNLM"/>
    </source>
</evidence>
<dbReference type="AlphaFoldDB" id="A0A816BZ01"/>
<feature type="transmembrane region" description="Helical" evidence="2">
    <location>
        <begin position="463"/>
        <end position="483"/>
    </location>
</feature>
<dbReference type="Gene3D" id="1.20.1250.20">
    <property type="entry name" value="MFS general substrate transporter like domains"/>
    <property type="match status" value="1"/>
</dbReference>
<gene>
    <name evidence="4" type="ORF">JXQ802_LOCUS49894</name>
    <name evidence="3" type="ORF">PYM288_LOCUS33757</name>
</gene>
<dbReference type="InterPro" id="IPR036397">
    <property type="entry name" value="RNaseH_sf"/>
</dbReference>
<proteinExistence type="predicted"/>
<dbReference type="Pfam" id="PF01359">
    <property type="entry name" value="Transposase_1"/>
    <property type="match status" value="1"/>
</dbReference>
<feature type="transmembrane region" description="Helical" evidence="2">
    <location>
        <begin position="522"/>
        <end position="545"/>
    </location>
</feature>
<dbReference type="GO" id="GO:0003676">
    <property type="term" value="F:nucleic acid binding"/>
    <property type="evidence" value="ECO:0007669"/>
    <property type="project" value="InterPro"/>
</dbReference>
<feature type="transmembrane region" description="Helical" evidence="2">
    <location>
        <begin position="330"/>
        <end position="352"/>
    </location>
</feature>
<reference evidence="4" key="1">
    <citation type="submission" date="2021-02" db="EMBL/GenBank/DDBJ databases">
        <authorList>
            <person name="Nowell W R."/>
        </authorList>
    </citation>
    <scope>NUCLEOTIDE SEQUENCE</scope>
</reference>
<keyword evidence="5" id="KW-1185">Reference proteome</keyword>
<dbReference type="Pfam" id="PF13565">
    <property type="entry name" value="HTH_32"/>
    <property type="match status" value="1"/>
</dbReference>
<dbReference type="InterPro" id="IPR052709">
    <property type="entry name" value="Transposase-MT_Hybrid"/>
</dbReference>
<dbReference type="PANTHER" id="PTHR46060:SF1">
    <property type="entry name" value="MARINER MOS1 TRANSPOSASE-LIKE PROTEIN"/>
    <property type="match status" value="1"/>
</dbReference>
<dbReference type="SUPFAM" id="SSF103473">
    <property type="entry name" value="MFS general substrate transporter"/>
    <property type="match status" value="1"/>
</dbReference>
<dbReference type="InterPro" id="IPR001888">
    <property type="entry name" value="Transposase_1"/>
</dbReference>
<keyword evidence="2" id="KW-0472">Membrane</keyword>
<dbReference type="Gene3D" id="3.30.420.10">
    <property type="entry name" value="Ribonuclease H-like superfamily/Ribonuclease H"/>
    <property type="match status" value="1"/>
</dbReference>
<dbReference type="Proteomes" id="UP000663870">
    <property type="component" value="Unassembled WGS sequence"/>
</dbReference>
<evidence type="ECO:0000313" key="3">
    <source>
        <dbReference type="EMBL" id="CAF1378991.1"/>
    </source>
</evidence>
<evidence type="ECO:0000256" key="2">
    <source>
        <dbReference type="SAM" id="Phobius"/>
    </source>
</evidence>